<sequence>MVVIDELCRLNYTGNFNLFQNFHVNAVCPFYITGSKMLCFRYNFHLFPRDEMKVGMPAYSFSCQSSYLMSMAQEGFDFNACIYDGISYLSREQESTTKDHWLQENPVTIDCTVQSSPTHSVADSIFTQRIKSRVRNWVDAYTNANKKTEDPLISSFRKIFAGGELHGSRPSLNIDVCSECQVQLTLAMLKDFDDVVPLLIPAKKGGTQSVRVILTSSAEDRTALENEIQKVEDEQNTRARGFREVIDLISSSEKPLVAHNSLNDLAIIHSKFLGPLPPTVSEFRSSLNSVFPKILDVNHLGKEIYSLQQMNNLPTAISYLKKRSLLPMDIEIAYQALPDEVKIHGHNVLKISELFAKLSTLQKSFPESKGDKGQYSSTFESYIDIFSACSTSEDPAIEDVGIWTKNKRKTSAENLVFLWGFGSGMTAGTLKEILSGSHEIFLQDFDVRLVDRSCAIVVFWNAGFSNKFLELLESEGSCSGSLVEMIAEGLRATGYHTYQKACQLGLWEADLADSLEKALEKPEHLSEAHCQGWSVIDWNSDDMIHLEDL</sequence>
<dbReference type="InterPro" id="IPR012337">
    <property type="entry name" value="RNaseH-like_sf"/>
</dbReference>
<dbReference type="AlphaFoldDB" id="A0AAV3QG12"/>
<comment type="similarity">
    <text evidence="2">Belongs to the CAF1 family.</text>
</comment>
<evidence type="ECO:0000256" key="2">
    <source>
        <dbReference type="ARBA" id="ARBA00008372"/>
    </source>
</evidence>
<accession>A0AAV3QG12</accession>
<name>A0AAV3QG12_LITER</name>
<dbReference type="Gene3D" id="3.30.420.10">
    <property type="entry name" value="Ribonuclease H-like superfamily/Ribonuclease H"/>
    <property type="match status" value="2"/>
</dbReference>
<dbReference type="EMBL" id="BAABME010004457">
    <property type="protein sequence ID" value="GAA0162450.1"/>
    <property type="molecule type" value="Genomic_DNA"/>
</dbReference>
<dbReference type="PANTHER" id="PTHR15092:SF42">
    <property type="entry name" value="POLY(A)-SPECIFIC RIBONUCLEASE PARN-LIKE"/>
    <property type="match status" value="1"/>
</dbReference>
<dbReference type="InterPro" id="IPR051181">
    <property type="entry name" value="CAF1_poly(A)_ribonucleases"/>
</dbReference>
<reference evidence="3 4" key="1">
    <citation type="submission" date="2024-01" db="EMBL/GenBank/DDBJ databases">
        <title>The complete chloroplast genome sequence of Lithospermum erythrorhizon: insights into the phylogenetic relationship among Boraginaceae species and the maternal lineages of purple gromwells.</title>
        <authorList>
            <person name="Okada T."/>
            <person name="Watanabe K."/>
        </authorList>
    </citation>
    <scope>NUCLEOTIDE SEQUENCE [LARGE SCALE GENOMIC DNA]</scope>
</reference>
<dbReference type="GO" id="GO:0003723">
    <property type="term" value="F:RNA binding"/>
    <property type="evidence" value="ECO:0007669"/>
    <property type="project" value="TreeGrafter"/>
</dbReference>
<keyword evidence="4" id="KW-1185">Reference proteome</keyword>
<organism evidence="3 4">
    <name type="scientific">Lithospermum erythrorhizon</name>
    <name type="common">Purple gromwell</name>
    <name type="synonym">Lithospermum officinale var. erythrorhizon</name>
    <dbReference type="NCBI Taxonomy" id="34254"/>
    <lineage>
        <taxon>Eukaryota</taxon>
        <taxon>Viridiplantae</taxon>
        <taxon>Streptophyta</taxon>
        <taxon>Embryophyta</taxon>
        <taxon>Tracheophyta</taxon>
        <taxon>Spermatophyta</taxon>
        <taxon>Magnoliopsida</taxon>
        <taxon>eudicotyledons</taxon>
        <taxon>Gunneridae</taxon>
        <taxon>Pentapetalae</taxon>
        <taxon>asterids</taxon>
        <taxon>lamiids</taxon>
        <taxon>Boraginales</taxon>
        <taxon>Boraginaceae</taxon>
        <taxon>Boraginoideae</taxon>
        <taxon>Lithospermeae</taxon>
        <taxon>Lithospermum</taxon>
    </lineage>
</organism>
<dbReference type="Pfam" id="PF04857">
    <property type="entry name" value="CAF1"/>
    <property type="match status" value="1"/>
</dbReference>
<protein>
    <submittedName>
        <fullName evidence="3">mRNA polyadenylation factor</fullName>
    </submittedName>
</protein>
<dbReference type="InterPro" id="IPR036397">
    <property type="entry name" value="RNaseH_sf"/>
</dbReference>
<dbReference type="Proteomes" id="UP001454036">
    <property type="component" value="Unassembled WGS sequence"/>
</dbReference>
<evidence type="ECO:0000313" key="3">
    <source>
        <dbReference type="EMBL" id="GAA0162450.1"/>
    </source>
</evidence>
<evidence type="ECO:0000256" key="1">
    <source>
        <dbReference type="ARBA" id="ARBA00001968"/>
    </source>
</evidence>
<dbReference type="GO" id="GO:0000175">
    <property type="term" value="F:3'-5'-RNA exonuclease activity"/>
    <property type="evidence" value="ECO:0007669"/>
    <property type="project" value="TreeGrafter"/>
</dbReference>
<dbReference type="PANTHER" id="PTHR15092">
    <property type="entry name" value="POLY A -SPECIFIC RIBONUCLEASE/TARGET OF EGR1, MEMBER 1"/>
    <property type="match status" value="1"/>
</dbReference>
<comment type="caution">
    <text evidence="3">The sequence shown here is derived from an EMBL/GenBank/DDBJ whole genome shotgun (WGS) entry which is preliminary data.</text>
</comment>
<proteinExistence type="inferred from homology"/>
<evidence type="ECO:0000313" key="4">
    <source>
        <dbReference type="Proteomes" id="UP001454036"/>
    </source>
</evidence>
<dbReference type="InterPro" id="IPR006941">
    <property type="entry name" value="RNase_CAF1"/>
</dbReference>
<comment type="cofactor">
    <cofactor evidence="1">
        <name>a divalent metal cation</name>
        <dbReference type="ChEBI" id="CHEBI:60240"/>
    </cofactor>
</comment>
<gene>
    <name evidence="3" type="ORF">LIER_18540</name>
</gene>
<dbReference type="SUPFAM" id="SSF53098">
    <property type="entry name" value="Ribonuclease H-like"/>
    <property type="match status" value="1"/>
</dbReference>